<dbReference type="InterPro" id="IPR000425">
    <property type="entry name" value="MIP"/>
</dbReference>
<reference evidence="7" key="1">
    <citation type="submission" date="2018-05" db="EMBL/GenBank/DDBJ databases">
        <authorList>
            <person name="Lanie J.A."/>
            <person name="Ng W.-L."/>
            <person name="Kazmierczak K.M."/>
            <person name="Andrzejewski T.M."/>
            <person name="Davidsen T.M."/>
            <person name="Wayne K.J."/>
            <person name="Tettelin H."/>
            <person name="Glass J.I."/>
            <person name="Rusch D."/>
            <person name="Podicherti R."/>
            <person name="Tsui H.-C.T."/>
            <person name="Winkler M.E."/>
        </authorList>
    </citation>
    <scope>NUCLEOTIDE SEQUENCE</scope>
</reference>
<feature type="transmembrane region" description="Helical" evidence="6">
    <location>
        <begin position="86"/>
        <end position="106"/>
    </location>
</feature>
<dbReference type="InterPro" id="IPR034294">
    <property type="entry name" value="Aquaporin_transptr"/>
</dbReference>
<organism evidence="7">
    <name type="scientific">marine metagenome</name>
    <dbReference type="NCBI Taxonomy" id="408172"/>
    <lineage>
        <taxon>unclassified sequences</taxon>
        <taxon>metagenomes</taxon>
        <taxon>ecological metagenomes</taxon>
    </lineage>
</organism>
<sequence length="223" mass="23590">MDQASFRKYLCEFIGTFSLVFFAAGAVMIDSLGLGIGAIGAGIISGGIIIIVIFTFGQVSGAHVNPALSIAAAWLGKLEWRLVPGYVFAQMAGSTAASFSLLWLIGQHASMGANIPNEVAGVTPQTAFTIEIFLSFLLMWVICGTAYHSKAAMELSAIPIGIVVGIEVMLMGPYAGAAMNPARAFGPYLALGNLTHYWIYLVGPIFGMFLGALTYKITHNDLT</sequence>
<dbReference type="EMBL" id="UINC01046631">
    <property type="protein sequence ID" value="SVB54902.1"/>
    <property type="molecule type" value="Genomic_DNA"/>
</dbReference>
<evidence type="ECO:0000256" key="6">
    <source>
        <dbReference type="SAM" id="Phobius"/>
    </source>
</evidence>
<evidence type="ECO:0000256" key="2">
    <source>
        <dbReference type="ARBA" id="ARBA00022448"/>
    </source>
</evidence>
<dbReference type="SUPFAM" id="SSF81338">
    <property type="entry name" value="Aquaporin-like"/>
    <property type="match status" value="1"/>
</dbReference>
<dbReference type="PROSITE" id="PS00221">
    <property type="entry name" value="MIP"/>
    <property type="match status" value="1"/>
</dbReference>
<feature type="transmembrane region" description="Helical" evidence="6">
    <location>
        <begin position="197"/>
        <end position="215"/>
    </location>
</feature>
<dbReference type="AlphaFoldDB" id="A0A382EX44"/>
<evidence type="ECO:0000256" key="4">
    <source>
        <dbReference type="ARBA" id="ARBA00022989"/>
    </source>
</evidence>
<dbReference type="InterPro" id="IPR023271">
    <property type="entry name" value="Aquaporin-like"/>
</dbReference>
<keyword evidence="4 6" id="KW-1133">Transmembrane helix</keyword>
<evidence type="ECO:0000256" key="1">
    <source>
        <dbReference type="ARBA" id="ARBA00004141"/>
    </source>
</evidence>
<evidence type="ECO:0000313" key="7">
    <source>
        <dbReference type="EMBL" id="SVB54902.1"/>
    </source>
</evidence>
<feature type="transmembrane region" description="Helical" evidence="6">
    <location>
        <begin position="35"/>
        <end position="56"/>
    </location>
</feature>
<evidence type="ECO:0008006" key="8">
    <source>
        <dbReference type="Google" id="ProtNLM"/>
    </source>
</evidence>
<dbReference type="Gene3D" id="1.20.1080.10">
    <property type="entry name" value="Glycerol uptake facilitator protein"/>
    <property type="match status" value="1"/>
</dbReference>
<gene>
    <name evidence="7" type="ORF">METZ01_LOCUS207756</name>
</gene>
<keyword evidence="2" id="KW-0813">Transport</keyword>
<feature type="transmembrane region" description="Helical" evidence="6">
    <location>
        <begin position="126"/>
        <end position="143"/>
    </location>
</feature>
<dbReference type="GO" id="GO:0015267">
    <property type="term" value="F:channel activity"/>
    <property type="evidence" value="ECO:0007669"/>
    <property type="project" value="InterPro"/>
</dbReference>
<dbReference type="PANTHER" id="PTHR45724">
    <property type="entry name" value="AQUAPORIN NIP2-1"/>
    <property type="match status" value="1"/>
</dbReference>
<proteinExistence type="predicted"/>
<dbReference type="Pfam" id="PF00230">
    <property type="entry name" value="MIP"/>
    <property type="match status" value="1"/>
</dbReference>
<keyword evidence="5 6" id="KW-0472">Membrane</keyword>
<accession>A0A382EX44</accession>
<protein>
    <recommendedName>
        <fullName evidence="8">Aquaporin</fullName>
    </recommendedName>
</protein>
<keyword evidence="3 6" id="KW-0812">Transmembrane</keyword>
<feature type="transmembrane region" description="Helical" evidence="6">
    <location>
        <begin position="155"/>
        <end position="177"/>
    </location>
</feature>
<dbReference type="PANTHER" id="PTHR45724:SF13">
    <property type="entry name" value="AQUAPORIN NIP1-1-RELATED"/>
    <property type="match status" value="1"/>
</dbReference>
<feature type="transmembrane region" description="Helical" evidence="6">
    <location>
        <begin position="9"/>
        <end position="29"/>
    </location>
</feature>
<name>A0A382EX44_9ZZZZ</name>
<dbReference type="InterPro" id="IPR022357">
    <property type="entry name" value="MIP_CS"/>
</dbReference>
<dbReference type="PRINTS" id="PR00783">
    <property type="entry name" value="MINTRINSICP"/>
</dbReference>
<dbReference type="GO" id="GO:0016020">
    <property type="term" value="C:membrane"/>
    <property type="evidence" value="ECO:0007669"/>
    <property type="project" value="UniProtKB-SubCell"/>
</dbReference>
<evidence type="ECO:0000256" key="3">
    <source>
        <dbReference type="ARBA" id="ARBA00022692"/>
    </source>
</evidence>
<evidence type="ECO:0000256" key="5">
    <source>
        <dbReference type="ARBA" id="ARBA00023136"/>
    </source>
</evidence>
<comment type="subcellular location">
    <subcellularLocation>
        <location evidence="1">Membrane</location>
        <topology evidence="1">Multi-pass membrane protein</topology>
    </subcellularLocation>
</comment>